<evidence type="ECO:0000256" key="4">
    <source>
        <dbReference type="HAMAP-Rule" id="MF_00171"/>
    </source>
</evidence>
<dbReference type="InterPro" id="IPR020097">
    <property type="entry name" value="PsdUridine_synth_TruA_a/b_dom"/>
</dbReference>
<dbReference type="OrthoDB" id="9811823at2"/>
<keyword evidence="2 4" id="KW-0819">tRNA processing</keyword>
<dbReference type="InterPro" id="IPR020103">
    <property type="entry name" value="PsdUridine_synth_cat_dom_sf"/>
</dbReference>
<gene>
    <name evidence="4" type="primary">truA</name>
    <name evidence="9" type="ORF">SAMN05661086_01872</name>
</gene>
<organism evidence="9 10">
    <name type="scientific">Anaeromicropila populeti</name>
    <dbReference type="NCBI Taxonomy" id="37658"/>
    <lineage>
        <taxon>Bacteria</taxon>
        <taxon>Bacillati</taxon>
        <taxon>Bacillota</taxon>
        <taxon>Clostridia</taxon>
        <taxon>Lachnospirales</taxon>
        <taxon>Lachnospiraceae</taxon>
        <taxon>Anaeromicropila</taxon>
    </lineage>
</organism>
<comment type="catalytic activity">
    <reaction evidence="4 7">
        <text>uridine(38/39/40) in tRNA = pseudouridine(38/39/40) in tRNA</text>
        <dbReference type="Rhea" id="RHEA:22376"/>
        <dbReference type="Rhea" id="RHEA-COMP:10085"/>
        <dbReference type="Rhea" id="RHEA-COMP:10087"/>
        <dbReference type="ChEBI" id="CHEBI:65314"/>
        <dbReference type="ChEBI" id="CHEBI:65315"/>
        <dbReference type="EC" id="5.4.99.12"/>
    </reaction>
</comment>
<evidence type="ECO:0000256" key="5">
    <source>
        <dbReference type="PIRSR" id="PIRSR001430-1"/>
    </source>
</evidence>
<dbReference type="AlphaFoldDB" id="A0A1I6JQE2"/>
<comment type="caution">
    <text evidence="4">Lacks conserved residue(s) required for the propagation of feature annotation.</text>
</comment>
<keyword evidence="10" id="KW-1185">Reference proteome</keyword>
<dbReference type="FunFam" id="3.30.70.580:FF:000001">
    <property type="entry name" value="tRNA pseudouridine synthase A"/>
    <property type="match status" value="1"/>
</dbReference>
<comment type="function">
    <text evidence="4">Formation of pseudouridine at positions 38, 39 and 40 in the anticodon stem and loop of transfer RNAs.</text>
</comment>
<dbReference type="HAMAP" id="MF_00171">
    <property type="entry name" value="TruA"/>
    <property type="match status" value="1"/>
</dbReference>
<dbReference type="STRING" id="37658.SAMN05661086_01872"/>
<dbReference type="InterPro" id="IPR020095">
    <property type="entry name" value="PsdUridine_synth_TruA_C"/>
</dbReference>
<evidence type="ECO:0000256" key="2">
    <source>
        <dbReference type="ARBA" id="ARBA00022694"/>
    </source>
</evidence>
<dbReference type="InterPro" id="IPR001406">
    <property type="entry name" value="PsdUridine_synth_TruA"/>
</dbReference>
<dbReference type="Proteomes" id="UP000199659">
    <property type="component" value="Unassembled WGS sequence"/>
</dbReference>
<evidence type="ECO:0000313" key="10">
    <source>
        <dbReference type="Proteomes" id="UP000199659"/>
    </source>
</evidence>
<keyword evidence="3 4" id="KW-0413">Isomerase</keyword>
<comment type="subunit">
    <text evidence="4">Homodimer.</text>
</comment>
<sequence>MSKNIRICLEYDGTRYDGWQKQENTDMTIQGKLEVLLKKMTGENIEIHGSGRTDAGVHAFGQIANFHTSTKMSVDEIMNYMNEYLPKDIAVVNVSEEAPRFHSRLNARKKIYCYRIWNSKVSNVFQHRFLYQLAEELDLEKMREAAEIMTGTHDFKGFCSNKRMKKSSVRTIEKISIEKIENEIQIRFTGDGFLYHMVRILTGTLIEIGMGKRKIETVLEIFEKKDRQLAGYTAPPNGLVLEKVEY</sequence>
<evidence type="ECO:0000256" key="7">
    <source>
        <dbReference type="RuleBase" id="RU003792"/>
    </source>
</evidence>
<dbReference type="RefSeq" id="WP_092560417.1">
    <property type="nucleotide sequence ID" value="NZ_FOYZ01000006.1"/>
</dbReference>
<name>A0A1I6JQE2_9FIRM</name>
<dbReference type="PANTHER" id="PTHR11142">
    <property type="entry name" value="PSEUDOURIDYLATE SYNTHASE"/>
    <property type="match status" value="1"/>
</dbReference>
<dbReference type="NCBIfam" id="TIGR00071">
    <property type="entry name" value="hisT_truA"/>
    <property type="match status" value="1"/>
</dbReference>
<feature type="active site" description="Nucleophile" evidence="4 5">
    <location>
        <position position="54"/>
    </location>
</feature>
<dbReference type="Pfam" id="PF01416">
    <property type="entry name" value="PseudoU_synth_1"/>
    <property type="match status" value="2"/>
</dbReference>
<reference evidence="9 10" key="1">
    <citation type="submission" date="2016-10" db="EMBL/GenBank/DDBJ databases">
        <authorList>
            <person name="de Groot N.N."/>
        </authorList>
    </citation>
    <scope>NUCLEOTIDE SEQUENCE [LARGE SCALE GENOMIC DNA]</scope>
    <source>
        <strain evidence="9 10">743A</strain>
    </source>
</reference>
<dbReference type="GO" id="GO:0003723">
    <property type="term" value="F:RNA binding"/>
    <property type="evidence" value="ECO:0007669"/>
    <property type="project" value="InterPro"/>
</dbReference>
<proteinExistence type="inferred from homology"/>
<dbReference type="Gene3D" id="3.30.70.660">
    <property type="entry name" value="Pseudouridine synthase I, catalytic domain, C-terminal subdomain"/>
    <property type="match status" value="1"/>
</dbReference>
<evidence type="ECO:0000313" key="9">
    <source>
        <dbReference type="EMBL" id="SFR81174.1"/>
    </source>
</evidence>
<dbReference type="EMBL" id="FOYZ01000006">
    <property type="protein sequence ID" value="SFR81174.1"/>
    <property type="molecule type" value="Genomic_DNA"/>
</dbReference>
<dbReference type="Gene3D" id="3.30.70.580">
    <property type="entry name" value="Pseudouridine synthase I, catalytic domain, N-terminal subdomain"/>
    <property type="match status" value="1"/>
</dbReference>
<comment type="similarity">
    <text evidence="1 4 7">Belongs to the tRNA pseudouridine synthase TruA family.</text>
</comment>
<dbReference type="PANTHER" id="PTHR11142:SF22">
    <property type="entry name" value="TRNA PSEUDOURIDINE SYNTHASE A 2"/>
    <property type="match status" value="1"/>
</dbReference>
<dbReference type="SUPFAM" id="SSF55120">
    <property type="entry name" value="Pseudouridine synthase"/>
    <property type="match status" value="1"/>
</dbReference>
<evidence type="ECO:0000256" key="3">
    <source>
        <dbReference type="ARBA" id="ARBA00023235"/>
    </source>
</evidence>
<feature type="domain" description="Pseudouridine synthase I TruA alpha/beta" evidence="8">
    <location>
        <begin position="8"/>
        <end position="102"/>
    </location>
</feature>
<dbReference type="EC" id="5.4.99.12" evidence="4"/>
<evidence type="ECO:0000256" key="1">
    <source>
        <dbReference type="ARBA" id="ARBA00009375"/>
    </source>
</evidence>
<evidence type="ECO:0000256" key="6">
    <source>
        <dbReference type="PIRSR" id="PIRSR001430-2"/>
    </source>
</evidence>
<dbReference type="InterPro" id="IPR020094">
    <property type="entry name" value="TruA/RsuA/RluB/E/F_N"/>
</dbReference>
<feature type="binding site" evidence="4 6">
    <location>
        <position position="112"/>
    </location>
    <ligand>
        <name>substrate</name>
    </ligand>
</feature>
<evidence type="ECO:0000259" key="8">
    <source>
        <dbReference type="Pfam" id="PF01416"/>
    </source>
</evidence>
<dbReference type="GO" id="GO:0160147">
    <property type="term" value="F:tRNA pseudouridine(38-40) synthase activity"/>
    <property type="evidence" value="ECO:0007669"/>
    <property type="project" value="UniProtKB-EC"/>
</dbReference>
<dbReference type="PIRSF" id="PIRSF001430">
    <property type="entry name" value="tRNA_psdUrid_synth"/>
    <property type="match status" value="1"/>
</dbReference>
<feature type="domain" description="Pseudouridine synthase I TruA alpha/beta" evidence="8">
    <location>
        <begin position="145"/>
        <end position="246"/>
    </location>
</feature>
<protein>
    <recommendedName>
        <fullName evidence="4">tRNA pseudouridine synthase A</fullName>
        <ecNumber evidence="4">5.4.99.12</ecNumber>
    </recommendedName>
    <alternativeName>
        <fullName evidence="4">tRNA pseudouridine(38-40) synthase</fullName>
    </alternativeName>
    <alternativeName>
        <fullName evidence="4">tRNA pseudouridylate synthase I</fullName>
    </alternativeName>
    <alternativeName>
        <fullName evidence="4">tRNA-uridine isomerase I</fullName>
    </alternativeName>
</protein>
<accession>A0A1I6JQE2</accession>
<dbReference type="GO" id="GO:0031119">
    <property type="term" value="P:tRNA pseudouridine synthesis"/>
    <property type="evidence" value="ECO:0007669"/>
    <property type="project" value="UniProtKB-UniRule"/>
</dbReference>
<dbReference type="CDD" id="cd02570">
    <property type="entry name" value="PseudoU_synth_EcTruA"/>
    <property type="match status" value="1"/>
</dbReference>